<evidence type="ECO:0000313" key="1">
    <source>
        <dbReference type="EMBL" id="JAE39707.1"/>
    </source>
</evidence>
<proteinExistence type="predicted"/>
<dbReference type="EMBL" id="GBRH01158189">
    <property type="protein sequence ID" value="JAE39707.1"/>
    <property type="molecule type" value="Transcribed_RNA"/>
</dbReference>
<name>A0A0A9HSL6_ARUDO</name>
<dbReference type="AlphaFoldDB" id="A0A0A9HSL6"/>
<reference evidence="1" key="1">
    <citation type="submission" date="2014-09" db="EMBL/GenBank/DDBJ databases">
        <authorList>
            <person name="Magalhaes I.L.F."/>
            <person name="Oliveira U."/>
            <person name="Santos F.R."/>
            <person name="Vidigal T.H.D.A."/>
            <person name="Brescovit A.D."/>
            <person name="Santos A.J."/>
        </authorList>
    </citation>
    <scope>NUCLEOTIDE SEQUENCE</scope>
    <source>
        <tissue evidence="1">Shoot tissue taken approximately 20 cm above the soil surface</tissue>
    </source>
</reference>
<sequence>MYAELWMVWSNLVCIPLILHASNFCTQGQFNICNLSHKVAFFWFKFR</sequence>
<accession>A0A0A9HSL6</accession>
<reference evidence="1" key="2">
    <citation type="journal article" date="2015" name="Data Brief">
        <title>Shoot transcriptome of the giant reed, Arundo donax.</title>
        <authorList>
            <person name="Barrero R.A."/>
            <person name="Guerrero F.D."/>
            <person name="Moolhuijzen P."/>
            <person name="Goolsby J.A."/>
            <person name="Tidwell J."/>
            <person name="Bellgard S.E."/>
            <person name="Bellgard M.I."/>
        </authorList>
    </citation>
    <scope>NUCLEOTIDE SEQUENCE</scope>
    <source>
        <tissue evidence="1">Shoot tissue taken approximately 20 cm above the soil surface</tissue>
    </source>
</reference>
<organism evidence="1">
    <name type="scientific">Arundo donax</name>
    <name type="common">Giant reed</name>
    <name type="synonym">Donax arundinaceus</name>
    <dbReference type="NCBI Taxonomy" id="35708"/>
    <lineage>
        <taxon>Eukaryota</taxon>
        <taxon>Viridiplantae</taxon>
        <taxon>Streptophyta</taxon>
        <taxon>Embryophyta</taxon>
        <taxon>Tracheophyta</taxon>
        <taxon>Spermatophyta</taxon>
        <taxon>Magnoliopsida</taxon>
        <taxon>Liliopsida</taxon>
        <taxon>Poales</taxon>
        <taxon>Poaceae</taxon>
        <taxon>PACMAD clade</taxon>
        <taxon>Arundinoideae</taxon>
        <taxon>Arundineae</taxon>
        <taxon>Arundo</taxon>
    </lineage>
</organism>
<protein>
    <submittedName>
        <fullName evidence="1">Uncharacterized protein</fullName>
    </submittedName>
</protein>